<sequence>MNNPNVEETIECCPLCQHDEFLISADNEKFFCGQCGFHTNSLTSIQPMLAARANLSNRFVHFGIKTRQ</sequence>
<dbReference type="RefSeq" id="WP_022579044.1">
    <property type="nucleotide sequence ID" value="NZ_CAWMSS010000002.1"/>
</dbReference>
<dbReference type="OrthoDB" id="5906210at2"/>
<dbReference type="EMBL" id="LOSJ02000001">
    <property type="protein sequence ID" value="PNM64333.1"/>
    <property type="molecule type" value="Genomic_DNA"/>
</dbReference>
<gene>
    <name evidence="1" type="ORF">AL544_005315</name>
</gene>
<evidence type="ECO:0000313" key="1">
    <source>
        <dbReference type="EMBL" id="PNM64333.1"/>
    </source>
</evidence>
<dbReference type="KEGG" id="vmi:AL543_03090"/>
<protein>
    <submittedName>
        <fullName evidence="1">Transcription initiation factor TFIIIB</fullName>
    </submittedName>
</protein>
<accession>A0A2J9VKM8</accession>
<dbReference type="AlphaFoldDB" id="A0A2J9VKM8"/>
<name>A0A2J9VKM8_VIBMI</name>
<comment type="caution">
    <text evidence="1">The sequence shown here is derived from an EMBL/GenBank/DDBJ whole genome shotgun (WGS) entry which is preliminary data.</text>
</comment>
<dbReference type="GO" id="GO:0003743">
    <property type="term" value="F:translation initiation factor activity"/>
    <property type="evidence" value="ECO:0007669"/>
    <property type="project" value="UniProtKB-KW"/>
</dbReference>
<keyword evidence="2" id="KW-1185">Reference proteome</keyword>
<dbReference type="Proteomes" id="UP000053748">
    <property type="component" value="Unassembled WGS sequence"/>
</dbReference>
<evidence type="ECO:0000313" key="2">
    <source>
        <dbReference type="Proteomes" id="UP000053748"/>
    </source>
</evidence>
<reference evidence="1" key="1">
    <citation type="submission" date="2017-12" db="EMBL/GenBank/DDBJ databases">
        <title>FDA dAtabase for Regulatory Grade micrObial Sequences (FDA-ARGOS): Supporting development and validation of Infectious Disease Dx tests.</title>
        <authorList>
            <person name="Hoffmann M."/>
            <person name="Allard M."/>
            <person name="Evans P."/>
            <person name="Brown E."/>
            <person name="Tallon L.J."/>
            <person name="Sadzewicz L."/>
            <person name="Sengamalay N."/>
            <person name="Ott S."/>
            <person name="Godinez A."/>
            <person name="Nagaraj S."/>
            <person name="Vavikolanu K."/>
            <person name="Aluvathingal J."/>
            <person name="Nadendla S."/>
            <person name="Hobson J."/>
            <person name="Sichtig H."/>
        </authorList>
    </citation>
    <scope>NUCLEOTIDE SEQUENCE [LARGE SCALE GENOMIC DNA]</scope>
    <source>
        <strain evidence="1">FDAARGOS_113</strain>
    </source>
</reference>
<proteinExistence type="predicted"/>
<organism evidence="1 2">
    <name type="scientific">Vibrio mimicus</name>
    <dbReference type="NCBI Taxonomy" id="674"/>
    <lineage>
        <taxon>Bacteria</taxon>
        <taxon>Pseudomonadati</taxon>
        <taxon>Pseudomonadota</taxon>
        <taxon>Gammaproteobacteria</taxon>
        <taxon>Vibrionales</taxon>
        <taxon>Vibrionaceae</taxon>
        <taxon>Vibrio</taxon>
    </lineage>
</organism>